<evidence type="ECO:0000313" key="1">
    <source>
        <dbReference type="EMBL" id="KAJ8909725.1"/>
    </source>
</evidence>
<comment type="caution">
    <text evidence="1">The sequence shown here is derived from an EMBL/GenBank/DDBJ whole genome shotgun (WGS) entry which is preliminary data.</text>
</comment>
<dbReference type="AlphaFoldDB" id="A0AAV8V6Y9"/>
<protein>
    <submittedName>
        <fullName evidence="1">Uncharacterized protein</fullName>
    </submittedName>
</protein>
<accession>A0AAV8V6Y9</accession>
<sequence>MHPRDAIMQKKLKFCSLDKNDQLRLKETHKVRDNCILQDEPIAISFYDHRRYASTKVATHEIPLNAK</sequence>
<gene>
    <name evidence="1" type="ORF">NQ315_016771</name>
</gene>
<organism evidence="1 2">
    <name type="scientific">Exocentrus adspersus</name>
    <dbReference type="NCBI Taxonomy" id="1586481"/>
    <lineage>
        <taxon>Eukaryota</taxon>
        <taxon>Metazoa</taxon>
        <taxon>Ecdysozoa</taxon>
        <taxon>Arthropoda</taxon>
        <taxon>Hexapoda</taxon>
        <taxon>Insecta</taxon>
        <taxon>Pterygota</taxon>
        <taxon>Neoptera</taxon>
        <taxon>Endopterygota</taxon>
        <taxon>Coleoptera</taxon>
        <taxon>Polyphaga</taxon>
        <taxon>Cucujiformia</taxon>
        <taxon>Chrysomeloidea</taxon>
        <taxon>Cerambycidae</taxon>
        <taxon>Lamiinae</taxon>
        <taxon>Acanthocinini</taxon>
        <taxon>Exocentrus</taxon>
    </lineage>
</organism>
<reference evidence="1 2" key="1">
    <citation type="journal article" date="2023" name="Insect Mol. Biol.">
        <title>Genome sequencing provides insights into the evolution of gene families encoding plant cell wall-degrading enzymes in longhorned beetles.</title>
        <authorList>
            <person name="Shin N.R."/>
            <person name="Okamura Y."/>
            <person name="Kirsch R."/>
            <person name="Pauchet Y."/>
        </authorList>
    </citation>
    <scope>NUCLEOTIDE SEQUENCE [LARGE SCALE GENOMIC DNA]</scope>
    <source>
        <strain evidence="1">EAD_L_NR</strain>
    </source>
</reference>
<dbReference type="EMBL" id="JANEYG010000430">
    <property type="protein sequence ID" value="KAJ8909725.1"/>
    <property type="molecule type" value="Genomic_DNA"/>
</dbReference>
<dbReference type="Proteomes" id="UP001159042">
    <property type="component" value="Unassembled WGS sequence"/>
</dbReference>
<name>A0AAV8V6Y9_9CUCU</name>
<evidence type="ECO:0000313" key="2">
    <source>
        <dbReference type="Proteomes" id="UP001159042"/>
    </source>
</evidence>
<keyword evidence="2" id="KW-1185">Reference proteome</keyword>
<proteinExistence type="predicted"/>